<dbReference type="EMBL" id="CABFNB010000136">
    <property type="protein sequence ID" value="VTZ64691.1"/>
    <property type="molecule type" value="Genomic_DNA"/>
</dbReference>
<organism evidence="1">
    <name type="scientific">Sinorhizobium medicae</name>
    <dbReference type="NCBI Taxonomy" id="110321"/>
    <lineage>
        <taxon>Bacteria</taxon>
        <taxon>Pseudomonadati</taxon>
        <taxon>Pseudomonadota</taxon>
        <taxon>Alphaproteobacteria</taxon>
        <taxon>Hyphomicrobiales</taxon>
        <taxon>Rhizobiaceae</taxon>
        <taxon>Sinorhizobium/Ensifer group</taxon>
        <taxon>Sinorhizobium</taxon>
    </lineage>
</organism>
<gene>
    <name evidence="1" type="ORF">EMEDMD4_670006</name>
</gene>
<evidence type="ECO:0008006" key="2">
    <source>
        <dbReference type="Google" id="ProtNLM"/>
    </source>
</evidence>
<evidence type="ECO:0000313" key="1">
    <source>
        <dbReference type="EMBL" id="VTZ64691.1"/>
    </source>
</evidence>
<dbReference type="Proteomes" id="UP000507954">
    <property type="component" value="Unassembled WGS sequence"/>
</dbReference>
<name>A0A508X6W4_9HYPH</name>
<accession>A0A508X6W4</accession>
<dbReference type="AlphaFoldDB" id="A0A508X6W4"/>
<protein>
    <recommendedName>
        <fullName evidence="2">VCBS repeat-containing protein</fullName>
    </recommendedName>
</protein>
<reference evidence="1" key="1">
    <citation type="submission" date="2019-06" db="EMBL/GenBank/DDBJ databases">
        <authorList>
            <person name="Le Quere A."/>
            <person name="Colella S."/>
        </authorList>
    </citation>
    <scope>NUCLEOTIDE SEQUENCE</scope>
    <source>
        <strain evidence="1">EmedicaeMD41</strain>
    </source>
</reference>
<sequence>MRRSMRTRPGAETRASITLAVMPGKLNFRSGIISGDVNGDGQADLQSKVNGVTSLRVGDSCDCSPT</sequence>
<proteinExistence type="predicted"/>